<comment type="caution">
    <text evidence="1">The sequence shown here is derived from an EMBL/GenBank/DDBJ whole genome shotgun (WGS) entry which is preliminary data.</text>
</comment>
<dbReference type="AlphaFoldDB" id="A0A0F9BGE4"/>
<reference evidence="1" key="1">
    <citation type="journal article" date="2015" name="Nature">
        <title>Complex archaea that bridge the gap between prokaryotes and eukaryotes.</title>
        <authorList>
            <person name="Spang A."/>
            <person name="Saw J.H."/>
            <person name="Jorgensen S.L."/>
            <person name="Zaremba-Niedzwiedzka K."/>
            <person name="Martijn J."/>
            <person name="Lind A.E."/>
            <person name="van Eijk R."/>
            <person name="Schleper C."/>
            <person name="Guy L."/>
            <person name="Ettema T.J."/>
        </authorList>
    </citation>
    <scope>NUCLEOTIDE SEQUENCE</scope>
</reference>
<dbReference type="EMBL" id="LAZR01049419">
    <property type="protein sequence ID" value="KKK89689.1"/>
    <property type="molecule type" value="Genomic_DNA"/>
</dbReference>
<evidence type="ECO:0000313" key="1">
    <source>
        <dbReference type="EMBL" id="KKK89689.1"/>
    </source>
</evidence>
<sequence length="116" mass="12404">MAERKTVVVESRVDPSDLAVAALYYNKVGVQVKSKSMLVSMIARDFATSVLSCTDVERPLTAVESMVLLSDIGVHLNRRMVEPLPVADIPLSVDAADVSAALEAMKGLDSGEGKKE</sequence>
<gene>
    <name evidence="1" type="ORF">LCGC14_2730590</name>
</gene>
<accession>A0A0F9BGE4</accession>
<proteinExistence type="predicted"/>
<protein>
    <submittedName>
        <fullName evidence="1">Uncharacterized protein</fullName>
    </submittedName>
</protein>
<name>A0A0F9BGE4_9ZZZZ</name>
<organism evidence="1">
    <name type="scientific">marine sediment metagenome</name>
    <dbReference type="NCBI Taxonomy" id="412755"/>
    <lineage>
        <taxon>unclassified sequences</taxon>
        <taxon>metagenomes</taxon>
        <taxon>ecological metagenomes</taxon>
    </lineage>
</organism>